<dbReference type="InterPro" id="IPR003710">
    <property type="entry name" value="ApbA"/>
</dbReference>
<dbReference type="GO" id="GO:0005737">
    <property type="term" value="C:cytoplasm"/>
    <property type="evidence" value="ECO:0007669"/>
    <property type="project" value="TreeGrafter"/>
</dbReference>
<dbReference type="InterPro" id="IPR036291">
    <property type="entry name" value="NAD(P)-bd_dom_sf"/>
</dbReference>
<comment type="caution">
    <text evidence="7">The sequence shown here is derived from an EMBL/GenBank/DDBJ whole genome shotgun (WGS) entry which is preliminary data.</text>
</comment>
<dbReference type="Gene3D" id="1.10.1040.10">
    <property type="entry name" value="N-(1-d-carboxylethyl)-l-norvaline Dehydrogenase, domain 2"/>
    <property type="match status" value="1"/>
</dbReference>
<dbReference type="InterPro" id="IPR013752">
    <property type="entry name" value="KPA_reductase"/>
</dbReference>
<dbReference type="SUPFAM" id="SSF51735">
    <property type="entry name" value="NAD(P)-binding Rossmann-fold domains"/>
    <property type="match status" value="1"/>
</dbReference>
<evidence type="ECO:0000256" key="2">
    <source>
        <dbReference type="ARBA" id="ARBA00022857"/>
    </source>
</evidence>
<dbReference type="EC" id="1.1.1.169" evidence="4"/>
<evidence type="ECO:0000259" key="6">
    <source>
        <dbReference type="Pfam" id="PF08546"/>
    </source>
</evidence>
<dbReference type="InterPro" id="IPR008927">
    <property type="entry name" value="6-PGluconate_DH-like_C_sf"/>
</dbReference>
<sequence>MEEVAIIGAGAVGASYGSVFMKNGVHRFSFVANGKRAERLKKEGIRVNNEVLHPHIATKEDHGKIKLLMVLVKNYSLHAAIEDIKTVIDEDTIILSLLNGVTAVDALQEAFPNNKVLYGIVMRTDANRTDDNITFKTLGEIQFGEEENIHFSEDVKTVINILEANHINYHVYEDMKRMLWRKWMVNIGANQISLLTSAKFKYFGEFKEIQIALDRAMQEIVDIAKKKEIHLTTKDKEDMITTLINYPPEKKTSMLQDLEAGRKTEIDYFGGTVIKLGEECGVPTPVNEILYYIVKAREQVNLAEHAVERA</sequence>
<dbReference type="GeneID" id="73796511"/>
<evidence type="ECO:0000259" key="5">
    <source>
        <dbReference type="Pfam" id="PF02558"/>
    </source>
</evidence>
<comment type="catalytic activity">
    <reaction evidence="4">
        <text>(R)-pantoate + NADP(+) = 2-dehydropantoate + NADPH + H(+)</text>
        <dbReference type="Rhea" id="RHEA:16233"/>
        <dbReference type="ChEBI" id="CHEBI:11561"/>
        <dbReference type="ChEBI" id="CHEBI:15378"/>
        <dbReference type="ChEBI" id="CHEBI:15980"/>
        <dbReference type="ChEBI" id="CHEBI:57783"/>
        <dbReference type="ChEBI" id="CHEBI:58349"/>
        <dbReference type="EC" id="1.1.1.169"/>
    </reaction>
</comment>
<accession>A0A4R3TB19</accession>
<evidence type="ECO:0000313" key="8">
    <source>
        <dbReference type="Proteomes" id="UP000295773"/>
    </source>
</evidence>
<dbReference type="InterPro" id="IPR013328">
    <property type="entry name" value="6PGD_dom2"/>
</dbReference>
<dbReference type="SUPFAM" id="SSF48179">
    <property type="entry name" value="6-phosphogluconate dehydrogenase C-terminal domain-like"/>
    <property type="match status" value="1"/>
</dbReference>
<dbReference type="PANTHER" id="PTHR21708:SF26">
    <property type="entry name" value="2-DEHYDROPANTOATE 2-REDUCTASE"/>
    <property type="match status" value="1"/>
</dbReference>
<evidence type="ECO:0000256" key="3">
    <source>
        <dbReference type="ARBA" id="ARBA00023002"/>
    </source>
</evidence>
<keyword evidence="3 4" id="KW-0560">Oxidoreductase</keyword>
<organism evidence="7 8">
    <name type="scientific">Longicatena caecimuris</name>
    <dbReference type="NCBI Taxonomy" id="1796635"/>
    <lineage>
        <taxon>Bacteria</taxon>
        <taxon>Bacillati</taxon>
        <taxon>Bacillota</taxon>
        <taxon>Erysipelotrichia</taxon>
        <taxon>Erysipelotrichales</taxon>
        <taxon>Erysipelotrichaceae</taxon>
        <taxon>Longicatena</taxon>
    </lineage>
</organism>
<keyword evidence="4" id="KW-0566">Pantothenate biosynthesis</keyword>
<protein>
    <recommendedName>
        <fullName evidence="4">2-dehydropantoate 2-reductase</fullName>
        <ecNumber evidence="4">1.1.1.169</ecNumber>
    </recommendedName>
    <alternativeName>
        <fullName evidence="4">Ketopantoate reductase</fullName>
    </alternativeName>
</protein>
<reference evidence="7 8" key="1">
    <citation type="submission" date="2019-03" db="EMBL/GenBank/DDBJ databases">
        <title>Genomic Encyclopedia of Type Strains, Phase IV (KMG-IV): sequencing the most valuable type-strain genomes for metagenomic binning, comparative biology and taxonomic classification.</title>
        <authorList>
            <person name="Goeker M."/>
        </authorList>
    </citation>
    <scope>NUCLEOTIDE SEQUENCE [LARGE SCALE GENOMIC DNA]</scope>
    <source>
        <strain evidence="7 8">DSM 29481</strain>
    </source>
</reference>
<dbReference type="Pfam" id="PF02558">
    <property type="entry name" value="ApbA"/>
    <property type="match status" value="1"/>
</dbReference>
<dbReference type="GO" id="GO:0015940">
    <property type="term" value="P:pantothenate biosynthetic process"/>
    <property type="evidence" value="ECO:0007669"/>
    <property type="project" value="UniProtKB-UniPathway"/>
</dbReference>
<name>A0A4R3TB19_9FIRM</name>
<dbReference type="GO" id="GO:0008677">
    <property type="term" value="F:2-dehydropantoate 2-reductase activity"/>
    <property type="evidence" value="ECO:0007669"/>
    <property type="project" value="UniProtKB-EC"/>
</dbReference>
<comment type="similarity">
    <text evidence="1 4">Belongs to the ketopantoate reductase family.</text>
</comment>
<evidence type="ECO:0000256" key="1">
    <source>
        <dbReference type="ARBA" id="ARBA00007870"/>
    </source>
</evidence>
<gene>
    <name evidence="7" type="ORF">EDD61_11246</name>
</gene>
<feature type="domain" description="Ketopantoate reductase N-terminal" evidence="5">
    <location>
        <begin position="4"/>
        <end position="145"/>
    </location>
</feature>
<proteinExistence type="inferred from homology"/>
<dbReference type="Pfam" id="PF08546">
    <property type="entry name" value="ApbA_C"/>
    <property type="match status" value="1"/>
</dbReference>
<dbReference type="Gene3D" id="3.40.50.720">
    <property type="entry name" value="NAD(P)-binding Rossmann-like Domain"/>
    <property type="match status" value="1"/>
</dbReference>
<comment type="function">
    <text evidence="4">Catalyzes the NADPH-dependent reduction of ketopantoate into pantoic acid.</text>
</comment>
<dbReference type="PANTHER" id="PTHR21708">
    <property type="entry name" value="PROBABLE 2-DEHYDROPANTOATE 2-REDUCTASE"/>
    <property type="match status" value="1"/>
</dbReference>
<dbReference type="RefSeq" id="WP_008687017.1">
    <property type="nucleotide sequence ID" value="NZ_AP024510.1"/>
</dbReference>
<keyword evidence="8" id="KW-1185">Reference proteome</keyword>
<dbReference type="InterPro" id="IPR013332">
    <property type="entry name" value="KPR_N"/>
</dbReference>
<dbReference type="NCBIfam" id="TIGR00745">
    <property type="entry name" value="apbA_panE"/>
    <property type="match status" value="1"/>
</dbReference>
<dbReference type="Proteomes" id="UP000295773">
    <property type="component" value="Unassembled WGS sequence"/>
</dbReference>
<feature type="domain" description="Ketopantoate reductase C-terminal" evidence="6">
    <location>
        <begin position="174"/>
        <end position="298"/>
    </location>
</feature>
<dbReference type="FunFam" id="1.10.1040.10:FF:000017">
    <property type="entry name" value="2-dehydropantoate 2-reductase"/>
    <property type="match status" value="1"/>
</dbReference>
<evidence type="ECO:0000313" key="7">
    <source>
        <dbReference type="EMBL" id="TCU59018.1"/>
    </source>
</evidence>
<evidence type="ECO:0000256" key="4">
    <source>
        <dbReference type="RuleBase" id="RU362068"/>
    </source>
</evidence>
<dbReference type="UniPathway" id="UPA00028">
    <property type="reaction ID" value="UER00004"/>
</dbReference>
<dbReference type="InterPro" id="IPR051402">
    <property type="entry name" value="KPR-Related"/>
</dbReference>
<dbReference type="EMBL" id="SMBP01000012">
    <property type="protein sequence ID" value="TCU59018.1"/>
    <property type="molecule type" value="Genomic_DNA"/>
</dbReference>
<keyword evidence="2 4" id="KW-0521">NADP</keyword>
<comment type="pathway">
    <text evidence="4">Cofactor biosynthesis; (R)-pantothenate biosynthesis; (R)-pantoate from 3-methyl-2-oxobutanoate: step 2/2.</text>
</comment>
<dbReference type="AlphaFoldDB" id="A0A4R3TB19"/>